<sequence>MAEREYRKLQGMALEFVSGVLEENQLERTISYSATFNLTLDFTHFVQVANAYIPGYLSNPINAIRPELDGFAYHYAYNYFFDAAGNIGDNRALFDVFTSPRYYMDQWSSGGLEERYHKPQFSVVDGRLQVVSRKDFRWENKQEINVEDLPVIRFQWALNLMLGHDFFDQKAPSSVVVLGYAEEDFVEVEGLQMHRGTRYMVGKALDFGPINKEQILTAR</sequence>
<proteinExistence type="predicted"/>
<dbReference type="RefSeq" id="WP_033055995.1">
    <property type="nucleotide sequence ID" value="NZ_AZQQ01000066.1"/>
</dbReference>
<name>A0A059L689_9PSED</name>
<accession>A0A059L689</accession>
<organism evidence="1 2">
    <name type="scientific">Pseudomonas mandelii PD30</name>
    <dbReference type="NCBI Taxonomy" id="1419583"/>
    <lineage>
        <taxon>Bacteria</taxon>
        <taxon>Pseudomonadati</taxon>
        <taxon>Pseudomonadota</taxon>
        <taxon>Gammaproteobacteria</taxon>
        <taxon>Pseudomonadales</taxon>
        <taxon>Pseudomonadaceae</taxon>
        <taxon>Pseudomonas</taxon>
    </lineage>
</organism>
<comment type="caution">
    <text evidence="1">The sequence shown here is derived from an EMBL/GenBank/DDBJ whole genome shotgun (WGS) entry which is preliminary data.</text>
</comment>
<gene>
    <name evidence="1" type="ORF">V466_08520</name>
</gene>
<dbReference type="EMBL" id="AZQQ01000066">
    <property type="protein sequence ID" value="KDD69514.1"/>
    <property type="molecule type" value="Genomic_DNA"/>
</dbReference>
<dbReference type="Proteomes" id="UP000026739">
    <property type="component" value="Unassembled WGS sequence"/>
</dbReference>
<protein>
    <submittedName>
        <fullName evidence="1">Uncharacterized protein</fullName>
    </submittedName>
</protein>
<evidence type="ECO:0000313" key="2">
    <source>
        <dbReference type="Proteomes" id="UP000026739"/>
    </source>
</evidence>
<reference evidence="1 2" key="1">
    <citation type="submission" date="2013-12" db="EMBL/GenBank/DDBJ databases">
        <authorList>
            <person name="Formusa P.A."/>
            <person name="Habash M."/>
            <person name="Lee H."/>
            <person name="Trevors J.T."/>
        </authorList>
    </citation>
    <scope>NUCLEOTIDE SEQUENCE [LARGE SCALE GENOMIC DNA]</scope>
    <source>
        <strain evidence="1 2">PD30</strain>
    </source>
</reference>
<evidence type="ECO:0000313" key="1">
    <source>
        <dbReference type="EMBL" id="KDD69514.1"/>
    </source>
</evidence>
<dbReference type="AlphaFoldDB" id="A0A059L689"/>